<name>A0A4D6X4Z6_PSEPU</name>
<dbReference type="InterPro" id="IPR022385">
    <property type="entry name" value="Rhs_assc_core"/>
</dbReference>
<dbReference type="AlphaFoldDB" id="A0A4D6X4Z6"/>
<dbReference type="EMBL" id="CP039371">
    <property type="protein sequence ID" value="QCI10282.1"/>
    <property type="molecule type" value="Genomic_DNA"/>
</dbReference>
<dbReference type="Gene3D" id="2.180.10.10">
    <property type="entry name" value="RHS repeat-associated core"/>
    <property type="match status" value="1"/>
</dbReference>
<gene>
    <name evidence="1" type="ORF">E6B08_02095</name>
</gene>
<sequence length="245" mass="26784">MNLYTPYGYSAATSSTLGILAFCGEPVDRTTQSYLLGQGYRSYQPFLMRFCQPDRMSPFGEGGVNSYAFVGNDPVNYTDPTGGFRLFRRGRTYSGQAKVVDLGFAFMAKHPTVKGKRAITAIVHGQAGAVEGERRPVSAARFAASLDKKGFETSRYDIHIISCMSGDPAQDRQSFIQSLSNITGRNAHGYSGTVTANPTFGRTSNALTPIKVRVVSKLPSYAEYKKDFVYQPRVASPQKAIRDPG</sequence>
<evidence type="ECO:0000313" key="2">
    <source>
        <dbReference type="Proteomes" id="UP000298551"/>
    </source>
</evidence>
<evidence type="ECO:0000313" key="1">
    <source>
        <dbReference type="EMBL" id="QCI10282.1"/>
    </source>
</evidence>
<dbReference type="NCBIfam" id="TIGR03696">
    <property type="entry name" value="Rhs_assc_core"/>
    <property type="match status" value="1"/>
</dbReference>
<dbReference type="OrthoDB" id="6871516at2"/>
<protein>
    <recommendedName>
        <fullName evidence="3">RHS repeat-associated core domain-containing protein</fullName>
    </recommendedName>
</protein>
<organism evidence="1 2">
    <name type="scientific">Pseudomonas putida</name>
    <name type="common">Arthrobacter siderocapsulatus</name>
    <dbReference type="NCBI Taxonomy" id="303"/>
    <lineage>
        <taxon>Bacteria</taxon>
        <taxon>Pseudomonadati</taxon>
        <taxon>Pseudomonadota</taxon>
        <taxon>Gammaproteobacteria</taxon>
        <taxon>Pseudomonadales</taxon>
        <taxon>Pseudomonadaceae</taxon>
        <taxon>Pseudomonas</taxon>
    </lineage>
</organism>
<accession>A0A4D6X4Z6</accession>
<dbReference type="Proteomes" id="UP000298551">
    <property type="component" value="Chromosome"/>
</dbReference>
<reference evidence="2" key="1">
    <citation type="submission" date="2019-04" db="EMBL/GenBank/DDBJ databases">
        <title>Genome sequence of Pseudomonas putida 1290, an auxin catabolizing strain.</title>
        <authorList>
            <person name="Laird T.S."/>
            <person name="Leveau J.H.J."/>
        </authorList>
    </citation>
    <scope>NUCLEOTIDE SEQUENCE [LARGE SCALE GENOMIC DNA]</scope>
    <source>
        <strain evidence="2">1290</strain>
    </source>
</reference>
<proteinExistence type="predicted"/>
<evidence type="ECO:0008006" key="3">
    <source>
        <dbReference type="Google" id="ProtNLM"/>
    </source>
</evidence>
<dbReference type="RefSeq" id="WP_136912563.1">
    <property type="nucleotide sequence ID" value="NZ_CP039371.1"/>
</dbReference>